<proteinExistence type="predicted"/>
<dbReference type="EMBL" id="MU006562">
    <property type="protein sequence ID" value="KAF2751415.1"/>
    <property type="molecule type" value="Genomic_DNA"/>
</dbReference>
<evidence type="ECO:0000256" key="1">
    <source>
        <dbReference type="ARBA" id="ARBA00004141"/>
    </source>
</evidence>
<evidence type="ECO:0000313" key="7">
    <source>
        <dbReference type="Proteomes" id="UP000799440"/>
    </source>
</evidence>
<keyword evidence="3 5" id="KW-1133">Transmembrane helix</keyword>
<keyword evidence="4 5" id="KW-0472">Membrane</keyword>
<evidence type="ECO:0000256" key="5">
    <source>
        <dbReference type="SAM" id="Phobius"/>
    </source>
</evidence>
<feature type="transmembrane region" description="Helical" evidence="5">
    <location>
        <begin position="245"/>
        <end position="263"/>
    </location>
</feature>
<dbReference type="SUPFAM" id="SSF144083">
    <property type="entry name" value="Magnesium transport protein CorA, transmembrane region"/>
    <property type="match status" value="1"/>
</dbReference>
<evidence type="ECO:0000256" key="4">
    <source>
        <dbReference type="ARBA" id="ARBA00023136"/>
    </source>
</evidence>
<organism evidence="6 7">
    <name type="scientific">Sporormia fimetaria CBS 119925</name>
    <dbReference type="NCBI Taxonomy" id="1340428"/>
    <lineage>
        <taxon>Eukaryota</taxon>
        <taxon>Fungi</taxon>
        <taxon>Dikarya</taxon>
        <taxon>Ascomycota</taxon>
        <taxon>Pezizomycotina</taxon>
        <taxon>Dothideomycetes</taxon>
        <taxon>Pleosporomycetidae</taxon>
        <taxon>Pleosporales</taxon>
        <taxon>Sporormiaceae</taxon>
        <taxon>Sporormia</taxon>
    </lineage>
</organism>
<dbReference type="Proteomes" id="UP000799440">
    <property type="component" value="Unassembled WGS sequence"/>
</dbReference>
<evidence type="ECO:0000256" key="2">
    <source>
        <dbReference type="ARBA" id="ARBA00022692"/>
    </source>
</evidence>
<dbReference type="AlphaFoldDB" id="A0A6A6VLG6"/>
<sequence>MAWHASSRRTIGFIDGISSSDISVLSRTLGTLTHASNSLAHPLTVPEIFLHCIVVNLNERVRIPAEESFYDEEIRTGLNIVVLAPGALEHGIWNWRYEDFQTSTARANKYATTVAYLKRRFNFALGVTKRLLEVLEEMEGYDYVEEGVKEMLSVQSWSRRERLLNRKMALEGHEHQCDCMQLRVNNLISVVGFQHCNHTNSLTTLKTQLYTIPTQLSARQSSHLSRINLRIAHAVRTDSIPVRTIAYVTLVFLPGAFVSSIFGMNFFDYEAETSRLRVSASFWQYWAITVPVTLCVLLLWNVWVWREKRKGSEGAGGGEGLAWEGDVAEEVAMAGKI</sequence>
<accession>A0A6A6VLG6</accession>
<gene>
    <name evidence="6" type="ORF">M011DRAFT_113649</name>
</gene>
<comment type="subcellular location">
    <subcellularLocation>
        <location evidence="1">Membrane</location>
        <topology evidence="1">Multi-pass membrane protein</topology>
    </subcellularLocation>
</comment>
<evidence type="ECO:0000256" key="3">
    <source>
        <dbReference type="ARBA" id="ARBA00022989"/>
    </source>
</evidence>
<dbReference type="GO" id="GO:0016020">
    <property type="term" value="C:membrane"/>
    <property type="evidence" value="ECO:0007669"/>
    <property type="project" value="UniProtKB-SubCell"/>
</dbReference>
<protein>
    <submittedName>
        <fullName evidence="6">Uncharacterized protein</fullName>
    </submittedName>
</protein>
<dbReference type="InterPro" id="IPR045863">
    <property type="entry name" value="CorA_TM1_TM2"/>
</dbReference>
<reference evidence="6" key="1">
    <citation type="journal article" date="2020" name="Stud. Mycol.">
        <title>101 Dothideomycetes genomes: a test case for predicting lifestyles and emergence of pathogens.</title>
        <authorList>
            <person name="Haridas S."/>
            <person name="Albert R."/>
            <person name="Binder M."/>
            <person name="Bloem J."/>
            <person name="Labutti K."/>
            <person name="Salamov A."/>
            <person name="Andreopoulos B."/>
            <person name="Baker S."/>
            <person name="Barry K."/>
            <person name="Bills G."/>
            <person name="Bluhm B."/>
            <person name="Cannon C."/>
            <person name="Castanera R."/>
            <person name="Culley D."/>
            <person name="Daum C."/>
            <person name="Ezra D."/>
            <person name="Gonzalez J."/>
            <person name="Henrissat B."/>
            <person name="Kuo A."/>
            <person name="Liang C."/>
            <person name="Lipzen A."/>
            <person name="Lutzoni F."/>
            <person name="Magnuson J."/>
            <person name="Mondo S."/>
            <person name="Nolan M."/>
            <person name="Ohm R."/>
            <person name="Pangilinan J."/>
            <person name="Park H.-J."/>
            <person name="Ramirez L."/>
            <person name="Alfaro M."/>
            <person name="Sun H."/>
            <person name="Tritt A."/>
            <person name="Yoshinaga Y."/>
            <person name="Zwiers L.-H."/>
            <person name="Turgeon B."/>
            <person name="Goodwin S."/>
            <person name="Spatafora J."/>
            <person name="Crous P."/>
            <person name="Grigoriev I."/>
        </authorList>
    </citation>
    <scope>NUCLEOTIDE SEQUENCE</scope>
    <source>
        <strain evidence="6">CBS 119925</strain>
    </source>
</reference>
<feature type="transmembrane region" description="Helical" evidence="5">
    <location>
        <begin position="283"/>
        <end position="303"/>
    </location>
</feature>
<name>A0A6A6VLG6_9PLEO</name>
<keyword evidence="7" id="KW-1185">Reference proteome</keyword>
<dbReference type="Gene3D" id="1.20.58.340">
    <property type="entry name" value="Magnesium transport protein CorA, transmembrane region"/>
    <property type="match status" value="1"/>
</dbReference>
<keyword evidence="2 5" id="KW-0812">Transmembrane</keyword>
<evidence type="ECO:0000313" key="6">
    <source>
        <dbReference type="EMBL" id="KAF2751415.1"/>
    </source>
</evidence>
<dbReference type="OrthoDB" id="2830640at2759"/>